<gene>
    <name evidence="1" type="ORF">HPLM_LOCUS2</name>
</gene>
<evidence type="ECO:0000313" key="1">
    <source>
        <dbReference type="EMBL" id="VDO04021.1"/>
    </source>
</evidence>
<dbReference type="EMBL" id="UZAF01000002">
    <property type="protein sequence ID" value="VDO04021.1"/>
    <property type="molecule type" value="Genomic_DNA"/>
</dbReference>
<evidence type="ECO:0000313" key="3">
    <source>
        <dbReference type="WBParaSite" id="HPLM_0000000101-mRNA-1"/>
    </source>
</evidence>
<proteinExistence type="predicted"/>
<name>A0A0N4VRV1_HAEPC</name>
<reference evidence="1 2" key="2">
    <citation type="submission" date="2018-11" db="EMBL/GenBank/DDBJ databases">
        <authorList>
            <consortium name="Pathogen Informatics"/>
        </authorList>
    </citation>
    <scope>NUCLEOTIDE SEQUENCE [LARGE SCALE GENOMIC DNA]</scope>
    <source>
        <strain evidence="1 2">MHpl1</strain>
    </source>
</reference>
<dbReference type="AlphaFoldDB" id="A0A0N4VRV1"/>
<evidence type="ECO:0000313" key="2">
    <source>
        <dbReference type="Proteomes" id="UP000268014"/>
    </source>
</evidence>
<dbReference type="WBParaSite" id="HPLM_0000000101-mRNA-1">
    <property type="protein sequence ID" value="HPLM_0000000101-mRNA-1"/>
    <property type="gene ID" value="HPLM_0000000101"/>
</dbReference>
<dbReference type="Proteomes" id="UP000268014">
    <property type="component" value="Unassembled WGS sequence"/>
</dbReference>
<organism evidence="3">
    <name type="scientific">Haemonchus placei</name>
    <name type="common">Barber's pole worm</name>
    <dbReference type="NCBI Taxonomy" id="6290"/>
    <lineage>
        <taxon>Eukaryota</taxon>
        <taxon>Metazoa</taxon>
        <taxon>Ecdysozoa</taxon>
        <taxon>Nematoda</taxon>
        <taxon>Chromadorea</taxon>
        <taxon>Rhabditida</taxon>
        <taxon>Rhabditina</taxon>
        <taxon>Rhabditomorpha</taxon>
        <taxon>Strongyloidea</taxon>
        <taxon>Trichostrongylidae</taxon>
        <taxon>Haemonchus</taxon>
    </lineage>
</organism>
<keyword evidence="2" id="KW-1185">Reference proteome</keyword>
<reference evidence="3" key="1">
    <citation type="submission" date="2017-02" db="UniProtKB">
        <authorList>
            <consortium name="WormBaseParasite"/>
        </authorList>
    </citation>
    <scope>IDENTIFICATION</scope>
</reference>
<protein>
    <submittedName>
        <fullName evidence="3">TMV resistance protein N-like</fullName>
    </submittedName>
</protein>
<accession>A0A0N4VRV1</accession>
<sequence>FKAVSEWSIVVQSHSRSDRVHCSLLNTSPELKGSFKVGCHVRYTACLDLPNSTYKWRCLKIAKTSWSTCNEAKVIVENSDTKGISSPNVGNGITPLKVANFIHIPFVIDNSKQIKGSSCEESRVGELWARLWFRVELGLLKCLEIWHKKSRAQPRHNSS</sequence>